<feature type="domain" description="FAD dependent oxidoreductase" evidence="1">
    <location>
        <begin position="2"/>
        <end position="364"/>
    </location>
</feature>
<gene>
    <name evidence="2" type="ORF">J2T10_001784</name>
</gene>
<dbReference type="PANTHER" id="PTHR13847:SF285">
    <property type="entry name" value="FAD DEPENDENT OXIDOREDUCTASE DOMAIN-CONTAINING PROTEIN"/>
    <property type="match status" value="1"/>
</dbReference>
<evidence type="ECO:0000313" key="2">
    <source>
        <dbReference type="EMBL" id="MDQ0102138.1"/>
    </source>
</evidence>
<evidence type="ECO:0000259" key="1">
    <source>
        <dbReference type="Pfam" id="PF01266"/>
    </source>
</evidence>
<protein>
    <submittedName>
        <fullName evidence="2">Glycine/D-amino acid oxidase-like deaminating enzyme</fullName>
    </submittedName>
</protein>
<dbReference type="InterPro" id="IPR036188">
    <property type="entry name" value="FAD/NAD-bd_sf"/>
</dbReference>
<dbReference type="Gene3D" id="3.50.50.60">
    <property type="entry name" value="FAD/NAD(P)-binding domain"/>
    <property type="match status" value="1"/>
</dbReference>
<keyword evidence="3" id="KW-1185">Reference proteome</keyword>
<dbReference type="SUPFAM" id="SSF51905">
    <property type="entry name" value="FAD/NAD(P)-binding domain"/>
    <property type="match status" value="1"/>
</dbReference>
<dbReference type="Gene3D" id="3.30.9.10">
    <property type="entry name" value="D-Amino Acid Oxidase, subunit A, domain 2"/>
    <property type="match status" value="1"/>
</dbReference>
<proteinExistence type="predicted"/>
<evidence type="ECO:0000313" key="3">
    <source>
        <dbReference type="Proteomes" id="UP001244563"/>
    </source>
</evidence>
<dbReference type="Pfam" id="PF01266">
    <property type="entry name" value="DAO"/>
    <property type="match status" value="1"/>
</dbReference>
<comment type="caution">
    <text evidence="2">The sequence shown here is derived from an EMBL/GenBank/DDBJ whole genome shotgun (WGS) entry which is preliminary data.</text>
</comment>
<name>A0ABT9TKG3_PAENI</name>
<dbReference type="PANTHER" id="PTHR13847">
    <property type="entry name" value="SARCOSINE DEHYDROGENASE-RELATED"/>
    <property type="match status" value="1"/>
</dbReference>
<dbReference type="Proteomes" id="UP001244563">
    <property type="component" value="Unassembled WGS sequence"/>
</dbReference>
<reference evidence="2 3" key="1">
    <citation type="submission" date="2023-07" db="EMBL/GenBank/DDBJ databases">
        <title>Sorghum-associated microbial communities from plants grown in Nebraska, USA.</title>
        <authorList>
            <person name="Schachtman D."/>
        </authorList>
    </citation>
    <scope>NUCLEOTIDE SEQUENCE [LARGE SCALE GENOMIC DNA]</scope>
    <source>
        <strain evidence="2 3">CC523</strain>
    </source>
</reference>
<dbReference type="InterPro" id="IPR006076">
    <property type="entry name" value="FAD-dep_OxRdtase"/>
</dbReference>
<sequence>MDLAIIGGGYTGLWAAYFAKKLEPSLSVAVFEAEQLGFGASGRNGGWLSSLIPGNRAKFANSSQGPAGSRALQREFIESVDAVLEILEREGIDANQHKGGTLSAAHTEAGLHRLISKRQADLKYGLSEDEVKLLDRDEFKQRINIADAHGGLFYKDVARIHPAKLVYGLAHRLAEMGVHIYESSRVTNVEGGVVSLTNGTVKAAKTFICTEGYSGPLLGRRQLIPINSSMIVTQPLDAHAWEQIGWKDLECLNDSAHTFIYAQRTDDGRIAIGGRGMPYRFASGTGGRGTTQEATISQLLGKLHAFFPGIHFTAEHAWSGVLGVTRDWNGSVNWDPSSGVGSSAGYAGHGVTAAYVGGRTLAELAFERETERTQLPWVGYRTRNWEPEPIRWLGVHAMYRLFGMADAWEERRGSAQTSLLAKVGSRLAGLHE</sequence>
<organism evidence="2 3">
    <name type="scientific">Paenarthrobacter nicotinovorans</name>
    <name type="common">Arthrobacter nicotinovorans</name>
    <dbReference type="NCBI Taxonomy" id="29320"/>
    <lineage>
        <taxon>Bacteria</taxon>
        <taxon>Bacillati</taxon>
        <taxon>Actinomycetota</taxon>
        <taxon>Actinomycetes</taxon>
        <taxon>Micrococcales</taxon>
        <taxon>Micrococcaceae</taxon>
        <taxon>Paenarthrobacter</taxon>
    </lineage>
</organism>
<dbReference type="RefSeq" id="WP_231949141.1">
    <property type="nucleotide sequence ID" value="NZ_BDDW01000008.1"/>
</dbReference>
<dbReference type="EMBL" id="JAUSSW010000004">
    <property type="protein sequence ID" value="MDQ0102138.1"/>
    <property type="molecule type" value="Genomic_DNA"/>
</dbReference>
<accession>A0ABT9TKG3</accession>